<comment type="catalytic activity">
    <reaction evidence="1">
        <text>S-ubiquitinyl-[E2 ubiquitin-conjugating enzyme]-L-cysteine + [acceptor protein]-L-lysine = [E2 ubiquitin-conjugating enzyme]-L-cysteine + N(6)-ubiquitinyl-[acceptor protein]-L-lysine.</text>
        <dbReference type="EC" id="2.3.2.27"/>
    </reaction>
</comment>
<dbReference type="InterPro" id="IPR019474">
    <property type="entry name" value="Ub_conjug_fac_E4_core"/>
</dbReference>
<evidence type="ECO:0000256" key="2">
    <source>
        <dbReference type="ARBA" id="ARBA00004496"/>
    </source>
</evidence>
<keyword evidence="9" id="KW-0007">Acetylation</keyword>
<evidence type="ECO:0000256" key="10">
    <source>
        <dbReference type="ARBA" id="ARBA00037624"/>
    </source>
</evidence>
<comment type="function">
    <text evidence="10">Ubiquitin-protein ligase that probably functions as an E3 ligase in conjunction with specific E1 and E2 ligases. May also function as an E4 ligase mediating the assembly of polyubiquitin chains on substrates ubiquitinated by another E3 ubiquitin ligase. Mediates 'Lys-48'-linked polyubiquitination of substrates.</text>
</comment>
<evidence type="ECO:0000256" key="8">
    <source>
        <dbReference type="ARBA" id="ARBA00022786"/>
    </source>
</evidence>
<evidence type="ECO:0000256" key="11">
    <source>
        <dbReference type="ARBA" id="ARBA00040077"/>
    </source>
</evidence>
<dbReference type="PROSITE" id="PS51698">
    <property type="entry name" value="U_BOX"/>
    <property type="match status" value="1"/>
</dbReference>
<comment type="subcellular location">
    <subcellularLocation>
        <location evidence="2">Cytoplasm</location>
    </subcellularLocation>
</comment>
<comment type="similarity">
    <text evidence="4">Belongs to the ubiquitin conjugation factor E4 family.</text>
</comment>
<dbReference type="GO" id="GO:0005737">
    <property type="term" value="C:cytoplasm"/>
    <property type="evidence" value="ECO:0007669"/>
    <property type="project" value="UniProtKB-SubCell"/>
</dbReference>
<dbReference type="CDD" id="cd16657">
    <property type="entry name" value="RING-Ubox_UBE4A"/>
    <property type="match status" value="1"/>
</dbReference>
<sequence>MSSQNPFLALIAAKTDSNESFEENSPENSKTIENTGKVKSECLSDIIEEIFRFTVNEKNAVTKDRLYLEEVRRNCVNDEMDLGILNQALFDRLFMCNSDNDYLTIYASKYPKSPLFERQVLFYLYKSFRRLKKSGKLKDEDHAAIEDIIFMNVATAIMQPDIYCGQNLAQQMLKILNDAEDFYEQFFLSSCKRVIEEEESYESVKRFNKEMYNLLRDDIQKYSLMAFNYNVFELLRVMTSEEYLAEYFIEFNEPARTNVGSDYANTVLGALFNCSALPKIPSGVYEHFTEPMNQVANSNTEGFLWNNMKNLTQHIHSFFLTLLKKSPTTKDTILRWLGDCLKNNAYRGKIWNAHAPPEMNPANYTTVTDGYMVNFCSVMLRLCEPFSANFRDKKILKVDPTYCAVPEEKLKETGIHMSDLSKETCVLPVENTDGVDEQRPHSKSFNFVTECFFMAHRAMDLGFRVGVDKLIKMNHEMGRLERTLNDAMAGGGNDAMQDMRERMNKEISKYFCLKCQLSDPVLLTAMFDLISSTCYWLSQIVVHEKNADGTYAPLTEAEINFPIGEEIPITLKCIPEFILENVVSFLTFLRRFNPKVLEEHGFEKMEPILTCILMYMGSQNLVKNPHLRARFAEGLESLLPYHKDDPPGFSNMGSFQREKLFSEHRHSLQITTSILEVFVGIEMTGQSVEFEQKFNYRRPMYAIINYLWKLPQQMECFRDLADYAENNMEAVNPPLFLRFANLLINDAIFLLDEALSNMAKIKDMQHARESGQWDALPSRERAQQHGYLQHVGMLARFDNILGRDTIQTLVKLTSKIQKVFTHTTMVDRIAAMLNYFLLSLVGPNKQNFKVSNPQEYSFDPAATVMDICKIYVNLKDNKAFVLAISQDGRSYSPQLFTFAEDVLVRIGGGNLLAEIKEIADLVEIKAKEYKANEEALAEAPEHFLDPIMSTLMADPVILPSSKQTVDRTTIARHLLSDQTDPFNRSPLSMDQVIPNVELAKEIQQWLSERRC</sequence>
<dbReference type="PANTHER" id="PTHR13931:SF16">
    <property type="entry name" value="UBIQUITIN CONJUGATION FACTOR E4 A"/>
    <property type="match status" value="1"/>
</dbReference>
<evidence type="ECO:0000313" key="14">
    <source>
        <dbReference type="Proteomes" id="UP001154078"/>
    </source>
</evidence>
<gene>
    <name evidence="13" type="ORF">MELIAE_LOCUS1569</name>
</gene>
<keyword evidence="6" id="KW-0963">Cytoplasm</keyword>
<evidence type="ECO:0000259" key="12">
    <source>
        <dbReference type="PROSITE" id="PS51698"/>
    </source>
</evidence>
<keyword evidence="8" id="KW-0833">Ubl conjugation pathway</keyword>
<evidence type="ECO:0000256" key="1">
    <source>
        <dbReference type="ARBA" id="ARBA00000900"/>
    </source>
</evidence>
<name>A0A9P0AQ10_BRAAE</name>
<accession>A0A9P0AQ10</accession>
<dbReference type="SUPFAM" id="SSF57850">
    <property type="entry name" value="RING/U-box"/>
    <property type="match status" value="1"/>
</dbReference>
<comment type="pathway">
    <text evidence="3">Protein modification; protein ubiquitination.</text>
</comment>
<keyword evidence="7" id="KW-0808">Transferase</keyword>
<dbReference type="EC" id="2.3.2.27" evidence="5"/>
<dbReference type="InterPro" id="IPR013083">
    <property type="entry name" value="Znf_RING/FYVE/PHD"/>
</dbReference>
<keyword evidence="14" id="KW-1185">Reference proteome</keyword>
<reference evidence="13" key="1">
    <citation type="submission" date="2021-12" db="EMBL/GenBank/DDBJ databases">
        <authorList>
            <person name="King R."/>
        </authorList>
    </citation>
    <scope>NUCLEOTIDE SEQUENCE</scope>
</reference>
<dbReference type="Pfam" id="PF10408">
    <property type="entry name" value="Ufd2P_core"/>
    <property type="match status" value="1"/>
</dbReference>
<evidence type="ECO:0000256" key="7">
    <source>
        <dbReference type="ARBA" id="ARBA00022679"/>
    </source>
</evidence>
<evidence type="ECO:0000256" key="4">
    <source>
        <dbReference type="ARBA" id="ARBA00007434"/>
    </source>
</evidence>
<dbReference type="GO" id="GO:0034450">
    <property type="term" value="F:ubiquitin-ubiquitin ligase activity"/>
    <property type="evidence" value="ECO:0007669"/>
    <property type="project" value="InterPro"/>
</dbReference>
<dbReference type="GO" id="GO:0036503">
    <property type="term" value="P:ERAD pathway"/>
    <property type="evidence" value="ECO:0007669"/>
    <property type="project" value="InterPro"/>
</dbReference>
<evidence type="ECO:0000256" key="6">
    <source>
        <dbReference type="ARBA" id="ARBA00022490"/>
    </source>
</evidence>
<dbReference type="GO" id="GO:0005634">
    <property type="term" value="C:nucleus"/>
    <property type="evidence" value="ECO:0007669"/>
    <property type="project" value="TreeGrafter"/>
</dbReference>
<dbReference type="GO" id="GO:0006511">
    <property type="term" value="P:ubiquitin-dependent protein catabolic process"/>
    <property type="evidence" value="ECO:0007669"/>
    <property type="project" value="InterPro"/>
</dbReference>
<dbReference type="AlphaFoldDB" id="A0A9P0AQ10"/>
<feature type="domain" description="U-box" evidence="12">
    <location>
        <begin position="938"/>
        <end position="1011"/>
    </location>
</feature>
<dbReference type="InterPro" id="IPR003613">
    <property type="entry name" value="Ubox_domain"/>
</dbReference>
<dbReference type="Gene3D" id="3.30.40.10">
    <property type="entry name" value="Zinc/RING finger domain, C3HC4 (zinc finger)"/>
    <property type="match status" value="1"/>
</dbReference>
<dbReference type="InterPro" id="IPR045132">
    <property type="entry name" value="UBE4"/>
</dbReference>
<dbReference type="SMART" id="SM00504">
    <property type="entry name" value="Ubox"/>
    <property type="match status" value="1"/>
</dbReference>
<organism evidence="13 14">
    <name type="scientific">Brassicogethes aeneus</name>
    <name type="common">Rape pollen beetle</name>
    <name type="synonym">Meligethes aeneus</name>
    <dbReference type="NCBI Taxonomy" id="1431903"/>
    <lineage>
        <taxon>Eukaryota</taxon>
        <taxon>Metazoa</taxon>
        <taxon>Ecdysozoa</taxon>
        <taxon>Arthropoda</taxon>
        <taxon>Hexapoda</taxon>
        <taxon>Insecta</taxon>
        <taxon>Pterygota</taxon>
        <taxon>Neoptera</taxon>
        <taxon>Endopterygota</taxon>
        <taxon>Coleoptera</taxon>
        <taxon>Polyphaga</taxon>
        <taxon>Cucujiformia</taxon>
        <taxon>Nitidulidae</taxon>
        <taxon>Meligethinae</taxon>
        <taxon>Brassicogethes</taxon>
    </lineage>
</organism>
<dbReference type="Proteomes" id="UP001154078">
    <property type="component" value="Chromosome 1"/>
</dbReference>
<evidence type="ECO:0000256" key="3">
    <source>
        <dbReference type="ARBA" id="ARBA00004906"/>
    </source>
</evidence>
<proteinExistence type="inferred from homology"/>
<dbReference type="FunFam" id="3.30.40.10:FF:000055">
    <property type="entry name" value="Ubiquitin conjugation factor e4 a"/>
    <property type="match status" value="1"/>
</dbReference>
<evidence type="ECO:0000256" key="9">
    <source>
        <dbReference type="ARBA" id="ARBA00022990"/>
    </source>
</evidence>
<dbReference type="Pfam" id="PF04564">
    <property type="entry name" value="U-box"/>
    <property type="match status" value="1"/>
</dbReference>
<evidence type="ECO:0000256" key="5">
    <source>
        <dbReference type="ARBA" id="ARBA00012483"/>
    </source>
</evidence>
<dbReference type="EMBL" id="OV121132">
    <property type="protein sequence ID" value="CAH0547613.1"/>
    <property type="molecule type" value="Genomic_DNA"/>
</dbReference>
<protein>
    <recommendedName>
        <fullName evidence="11">Ubiquitin conjugation factor E4 A</fullName>
        <ecNumber evidence="5">2.3.2.27</ecNumber>
    </recommendedName>
</protein>
<dbReference type="GO" id="GO:0000151">
    <property type="term" value="C:ubiquitin ligase complex"/>
    <property type="evidence" value="ECO:0007669"/>
    <property type="project" value="InterPro"/>
</dbReference>
<dbReference type="PANTHER" id="PTHR13931">
    <property type="entry name" value="UBIQUITINATION FACTOR E4"/>
    <property type="match status" value="1"/>
</dbReference>
<dbReference type="OrthoDB" id="20295at2759"/>
<dbReference type="GO" id="GO:0000209">
    <property type="term" value="P:protein polyubiquitination"/>
    <property type="evidence" value="ECO:0007669"/>
    <property type="project" value="TreeGrafter"/>
</dbReference>
<evidence type="ECO:0000313" key="13">
    <source>
        <dbReference type="EMBL" id="CAH0547613.1"/>
    </source>
</evidence>